<feature type="transmembrane region" description="Helical" evidence="2">
    <location>
        <begin position="369"/>
        <end position="389"/>
    </location>
</feature>
<accession>A0A9W4U4Q5</accession>
<dbReference type="EMBL" id="CAOQHR010000001">
    <property type="protein sequence ID" value="CAI6283541.1"/>
    <property type="molecule type" value="Genomic_DNA"/>
</dbReference>
<evidence type="ECO:0000313" key="4">
    <source>
        <dbReference type="EMBL" id="CAI6283541.1"/>
    </source>
</evidence>
<gene>
    <name evidence="4" type="ORF">PDIGIT_LOCUS2207</name>
</gene>
<evidence type="ECO:0000256" key="2">
    <source>
        <dbReference type="SAM" id="Phobius"/>
    </source>
</evidence>
<dbReference type="Proteomes" id="UP001152607">
    <property type="component" value="Unassembled WGS sequence"/>
</dbReference>
<sequence>MVLYGAHCCRLTVHSFSGLQACDPENHHDASKLVCSRTRPSSKKYKYAVVPWIQCVSAPNILNLSFYCCSDFIQFFVPPINMDLSDDAPSQLGGSSGAPMETPRRNTAIADSWIALFNHRKLYDDIGNKGLTRGDIRLSFSWLRAFRGNWLEQKNIKNEADLKAMMDQFQVHAIDFNEPNAQLEADELLERIDRDLARSSHAYQDDRRAATAPRAARYYLDTVMRYHVLSPEKGLKCPNGQPQNFFGEIGASPDPWLIAICDTESSFFSYFVVEKLMHFYYGYLYYPLRKFMLRTVLGNDPVDEQVMRQQTHDILVAGLEASLSCALMTGSIVLLVKSSSQTHQLIAMAIMNLLFIFVVIFLSSMGKYIFVLCAAFWAVVVSLILRGSLANHAPHGLNQDFSGVRRRDSKPTILRLIHSCSLLGGDLTDSHKYPGVFKYRPHPESAQASRASGIPWPRGFNLEGARYHSSAIIADSNYSMLQLHTATYRKDALVIACLLRKGQCVYVRQTWLAPSYLAGSDAKAAHPKTLKCIEDPSSPPCYIFTVFSRRKTTKYFQNLLIFLKANYSTKLEQPTNDVGLSPIRDAYELLDHSKGFSCPADDRQVRRKRRPRRPRRPGSRRKTRRSRRGRRQAWSITKERRLDFTLDSAALRHNRLLLHWSSVKTASLGSTSLSFQLNMRIVIPVGCGPSSVVIFRDPVPNVWRRKAFCVPRQIRSRTHEMLLPAMSAS</sequence>
<dbReference type="AlphaFoldDB" id="A0A9W4U4Q5"/>
<keyword evidence="2" id="KW-1133">Transmembrane helix</keyword>
<protein>
    <recommendedName>
        <fullName evidence="3">DUF6594 domain-containing protein</fullName>
    </recommendedName>
</protein>
<feature type="transmembrane region" description="Helical" evidence="2">
    <location>
        <begin position="342"/>
        <end position="362"/>
    </location>
</feature>
<evidence type="ECO:0000313" key="5">
    <source>
        <dbReference type="Proteomes" id="UP001152607"/>
    </source>
</evidence>
<feature type="compositionally biased region" description="Basic residues" evidence="1">
    <location>
        <begin position="605"/>
        <end position="631"/>
    </location>
</feature>
<keyword evidence="5" id="KW-1185">Reference proteome</keyword>
<comment type="caution">
    <text evidence="4">The sequence shown here is derived from an EMBL/GenBank/DDBJ whole genome shotgun (WGS) entry which is preliminary data.</text>
</comment>
<evidence type="ECO:0000256" key="1">
    <source>
        <dbReference type="SAM" id="MobiDB-lite"/>
    </source>
</evidence>
<proteinExistence type="predicted"/>
<feature type="transmembrane region" description="Helical" evidence="2">
    <location>
        <begin position="314"/>
        <end position="336"/>
    </location>
</feature>
<evidence type="ECO:0000259" key="3">
    <source>
        <dbReference type="Pfam" id="PF20237"/>
    </source>
</evidence>
<keyword evidence="2" id="KW-0812">Transmembrane</keyword>
<feature type="compositionally biased region" description="Basic and acidic residues" evidence="1">
    <location>
        <begin position="595"/>
        <end position="604"/>
    </location>
</feature>
<keyword evidence="2" id="KW-0472">Membrane</keyword>
<organism evidence="4 5">
    <name type="scientific">Periconia digitata</name>
    <dbReference type="NCBI Taxonomy" id="1303443"/>
    <lineage>
        <taxon>Eukaryota</taxon>
        <taxon>Fungi</taxon>
        <taxon>Dikarya</taxon>
        <taxon>Ascomycota</taxon>
        <taxon>Pezizomycotina</taxon>
        <taxon>Dothideomycetes</taxon>
        <taxon>Pleosporomycetidae</taxon>
        <taxon>Pleosporales</taxon>
        <taxon>Massarineae</taxon>
        <taxon>Periconiaceae</taxon>
        <taxon>Periconia</taxon>
    </lineage>
</organism>
<reference evidence="4" key="1">
    <citation type="submission" date="2023-01" db="EMBL/GenBank/DDBJ databases">
        <authorList>
            <person name="Van Ghelder C."/>
            <person name="Rancurel C."/>
        </authorList>
    </citation>
    <scope>NUCLEOTIDE SEQUENCE</scope>
    <source>
        <strain evidence="4">CNCM I-4278</strain>
    </source>
</reference>
<dbReference type="Pfam" id="PF20237">
    <property type="entry name" value="DUF6594"/>
    <property type="match status" value="1"/>
</dbReference>
<feature type="domain" description="DUF6594" evidence="3">
    <location>
        <begin position="187"/>
        <end position="381"/>
    </location>
</feature>
<feature type="region of interest" description="Disordered" evidence="1">
    <location>
        <begin position="595"/>
        <end position="633"/>
    </location>
</feature>
<name>A0A9W4U4Q5_9PLEO</name>
<dbReference type="InterPro" id="IPR046529">
    <property type="entry name" value="DUF6594"/>
</dbReference>
<dbReference type="OrthoDB" id="3798489at2759"/>